<dbReference type="SUPFAM" id="SSF54909">
    <property type="entry name" value="Dimeric alpha+beta barrel"/>
    <property type="match status" value="1"/>
</dbReference>
<dbReference type="InterPro" id="IPR007138">
    <property type="entry name" value="ABM_dom"/>
</dbReference>
<dbReference type="PANTHER" id="PTHR34474:SF2">
    <property type="entry name" value="SIGNAL TRANSDUCTION PROTEIN TRAP"/>
    <property type="match status" value="1"/>
</dbReference>
<dbReference type="AlphaFoldDB" id="A0A934QJU8"/>
<feature type="domain" description="ABM" evidence="1">
    <location>
        <begin position="2"/>
        <end position="96"/>
    </location>
</feature>
<dbReference type="Proteomes" id="UP000778970">
    <property type="component" value="Unassembled WGS sequence"/>
</dbReference>
<evidence type="ECO:0000259" key="1">
    <source>
        <dbReference type="PROSITE" id="PS51725"/>
    </source>
</evidence>
<evidence type="ECO:0000313" key="2">
    <source>
        <dbReference type="EMBL" id="MBK1698212.1"/>
    </source>
</evidence>
<sequence length="103" mass="11932">MFFAMNRFHVQRGAEDRFEEVWANRESHLSEVPGFVAFKLLRGPEMETYTLFVSHTTWESRDAFEAWTRSDAFRKAHASAGANKDIYLGPPQFEGFEVVQSEP</sequence>
<dbReference type="EMBL" id="NRRE01000026">
    <property type="protein sequence ID" value="MBK1698212.1"/>
    <property type="molecule type" value="Genomic_DNA"/>
</dbReference>
<reference evidence="2" key="1">
    <citation type="submission" date="2017-08" db="EMBL/GenBank/DDBJ databases">
        <authorList>
            <person name="Imhoff J.F."/>
            <person name="Rahn T."/>
            <person name="Kuenzel S."/>
            <person name="Neulinger S.C."/>
        </authorList>
    </citation>
    <scope>NUCLEOTIDE SEQUENCE</scope>
    <source>
        <strain evidence="2">DSM 9154</strain>
    </source>
</reference>
<keyword evidence="2" id="KW-0560">Oxidoreductase</keyword>
<dbReference type="PANTHER" id="PTHR34474">
    <property type="entry name" value="SIGNAL TRANSDUCTION PROTEIN TRAP"/>
    <property type="match status" value="1"/>
</dbReference>
<accession>A0A934QJU8</accession>
<reference evidence="2" key="2">
    <citation type="journal article" date="2020" name="Microorganisms">
        <title>Osmotic Adaptation and Compatible Solute Biosynthesis of Phototrophic Bacteria as Revealed from Genome Analyses.</title>
        <authorList>
            <person name="Imhoff J.F."/>
            <person name="Rahn T."/>
            <person name="Kunzel S."/>
            <person name="Keller A."/>
            <person name="Neulinger S.C."/>
        </authorList>
    </citation>
    <scope>NUCLEOTIDE SEQUENCE</scope>
    <source>
        <strain evidence="2">DSM 9154</strain>
    </source>
</reference>
<dbReference type="RefSeq" id="WP_027288665.1">
    <property type="nucleotide sequence ID" value="NZ_NRRE01000026.1"/>
</dbReference>
<dbReference type="InterPro" id="IPR050404">
    <property type="entry name" value="Heme-degrading_MO"/>
</dbReference>
<organism evidence="2 3">
    <name type="scientific">Rhodovibrio salinarum</name>
    <dbReference type="NCBI Taxonomy" id="1087"/>
    <lineage>
        <taxon>Bacteria</taxon>
        <taxon>Pseudomonadati</taxon>
        <taxon>Pseudomonadota</taxon>
        <taxon>Alphaproteobacteria</taxon>
        <taxon>Rhodospirillales</taxon>
        <taxon>Rhodovibrionaceae</taxon>
        <taxon>Rhodovibrio</taxon>
    </lineage>
</organism>
<name>A0A934QJU8_9PROT</name>
<keyword evidence="2" id="KW-0503">Monooxygenase</keyword>
<proteinExistence type="predicted"/>
<protein>
    <submittedName>
        <fullName evidence="2">Antibiotic biosynthesis monooxygenase</fullName>
    </submittedName>
</protein>
<dbReference type="InterPro" id="IPR011008">
    <property type="entry name" value="Dimeric_a/b-barrel"/>
</dbReference>
<evidence type="ECO:0000313" key="3">
    <source>
        <dbReference type="Proteomes" id="UP000778970"/>
    </source>
</evidence>
<gene>
    <name evidence="2" type="ORF">CKO21_13270</name>
</gene>
<dbReference type="GO" id="GO:0004497">
    <property type="term" value="F:monooxygenase activity"/>
    <property type="evidence" value="ECO:0007669"/>
    <property type="project" value="UniProtKB-KW"/>
</dbReference>
<keyword evidence="3" id="KW-1185">Reference proteome</keyword>
<comment type="caution">
    <text evidence="2">The sequence shown here is derived from an EMBL/GenBank/DDBJ whole genome shotgun (WGS) entry which is preliminary data.</text>
</comment>
<dbReference type="Gene3D" id="3.30.70.100">
    <property type="match status" value="1"/>
</dbReference>
<dbReference type="Pfam" id="PF03992">
    <property type="entry name" value="ABM"/>
    <property type="match status" value="1"/>
</dbReference>
<dbReference type="PROSITE" id="PS51725">
    <property type="entry name" value="ABM"/>
    <property type="match status" value="1"/>
</dbReference>